<protein>
    <submittedName>
        <fullName evidence="6">Type II secretory pathway predicted ATPase ExeA</fullName>
    </submittedName>
</protein>
<evidence type="ECO:0000256" key="4">
    <source>
        <dbReference type="SAM" id="MobiDB-lite"/>
    </source>
</evidence>
<dbReference type="GO" id="GO:0016020">
    <property type="term" value="C:membrane"/>
    <property type="evidence" value="ECO:0007669"/>
    <property type="project" value="UniProtKB-SubCell"/>
</dbReference>
<dbReference type="Pfam" id="PF00691">
    <property type="entry name" value="OmpA"/>
    <property type="match status" value="1"/>
</dbReference>
<dbReference type="Pfam" id="PF13401">
    <property type="entry name" value="AAA_22"/>
    <property type="match status" value="1"/>
</dbReference>
<feature type="region of interest" description="Disordered" evidence="4">
    <location>
        <begin position="312"/>
        <end position="367"/>
    </location>
</feature>
<evidence type="ECO:0000256" key="3">
    <source>
        <dbReference type="PROSITE-ProRule" id="PRU00473"/>
    </source>
</evidence>
<feature type="region of interest" description="Disordered" evidence="4">
    <location>
        <begin position="387"/>
        <end position="439"/>
    </location>
</feature>
<dbReference type="SMART" id="SM00382">
    <property type="entry name" value="AAA"/>
    <property type="match status" value="1"/>
</dbReference>
<dbReference type="SUPFAM" id="SSF52540">
    <property type="entry name" value="P-loop containing nucleoside triphosphate hydrolases"/>
    <property type="match status" value="1"/>
</dbReference>
<feature type="compositionally biased region" description="Polar residues" evidence="4">
    <location>
        <begin position="587"/>
        <end position="601"/>
    </location>
</feature>
<dbReference type="PRINTS" id="PR01021">
    <property type="entry name" value="OMPADOMAIN"/>
</dbReference>
<accession>A0A495VHR6</accession>
<dbReference type="Gene3D" id="3.30.1330.60">
    <property type="entry name" value="OmpA-like domain"/>
    <property type="match status" value="1"/>
</dbReference>
<dbReference type="InterPro" id="IPR036737">
    <property type="entry name" value="OmpA-like_sf"/>
</dbReference>
<organism evidence="6 7">
    <name type="scientific">Thiocapsa rosea</name>
    <dbReference type="NCBI Taxonomy" id="69360"/>
    <lineage>
        <taxon>Bacteria</taxon>
        <taxon>Pseudomonadati</taxon>
        <taxon>Pseudomonadota</taxon>
        <taxon>Gammaproteobacteria</taxon>
        <taxon>Chromatiales</taxon>
        <taxon>Chromatiaceae</taxon>
        <taxon>Thiocapsa</taxon>
    </lineage>
</organism>
<evidence type="ECO:0000259" key="5">
    <source>
        <dbReference type="PROSITE" id="PS51123"/>
    </source>
</evidence>
<dbReference type="InterPro" id="IPR006665">
    <property type="entry name" value="OmpA-like"/>
</dbReference>
<dbReference type="OrthoDB" id="9780149at2"/>
<dbReference type="EMBL" id="RBXL01000001">
    <property type="protein sequence ID" value="RKT47398.1"/>
    <property type="molecule type" value="Genomic_DNA"/>
</dbReference>
<evidence type="ECO:0000256" key="1">
    <source>
        <dbReference type="ARBA" id="ARBA00004370"/>
    </source>
</evidence>
<gene>
    <name evidence="6" type="ORF">BDD21_4966</name>
</gene>
<feature type="region of interest" description="Disordered" evidence="4">
    <location>
        <begin position="273"/>
        <end position="297"/>
    </location>
</feature>
<feature type="region of interest" description="Disordered" evidence="4">
    <location>
        <begin position="479"/>
        <end position="613"/>
    </location>
</feature>
<feature type="compositionally biased region" description="Basic and acidic residues" evidence="4">
    <location>
        <begin position="273"/>
        <end position="287"/>
    </location>
</feature>
<keyword evidence="7" id="KW-1185">Reference proteome</keyword>
<dbReference type="InterPro" id="IPR027417">
    <property type="entry name" value="P-loop_NTPase"/>
</dbReference>
<dbReference type="Proteomes" id="UP000274556">
    <property type="component" value="Unassembled WGS sequence"/>
</dbReference>
<dbReference type="InterPro" id="IPR049945">
    <property type="entry name" value="AAA_22"/>
</dbReference>
<evidence type="ECO:0000313" key="6">
    <source>
        <dbReference type="EMBL" id="RKT47398.1"/>
    </source>
</evidence>
<evidence type="ECO:0000313" key="7">
    <source>
        <dbReference type="Proteomes" id="UP000274556"/>
    </source>
</evidence>
<reference evidence="6 7" key="1">
    <citation type="submission" date="2018-10" db="EMBL/GenBank/DDBJ databases">
        <title>Genomic Encyclopedia of Archaeal and Bacterial Type Strains, Phase II (KMG-II): from individual species to whole genera.</title>
        <authorList>
            <person name="Goeker M."/>
        </authorList>
    </citation>
    <scope>NUCLEOTIDE SEQUENCE [LARGE SCALE GENOMIC DNA]</scope>
    <source>
        <strain evidence="6 7">DSM 235</strain>
    </source>
</reference>
<dbReference type="InterPro" id="IPR052026">
    <property type="entry name" value="ExeA_AAA_ATPase_DNA-bind"/>
</dbReference>
<dbReference type="InterPro" id="IPR003593">
    <property type="entry name" value="AAA+_ATPase"/>
</dbReference>
<dbReference type="PROSITE" id="PS51123">
    <property type="entry name" value="OMPA_2"/>
    <property type="match status" value="1"/>
</dbReference>
<name>A0A495VHR6_9GAMM</name>
<dbReference type="CDD" id="cd07185">
    <property type="entry name" value="OmpA_C-like"/>
    <property type="match status" value="1"/>
</dbReference>
<dbReference type="PANTHER" id="PTHR35894">
    <property type="entry name" value="GENERAL SECRETION PATHWAY PROTEIN A-RELATED"/>
    <property type="match status" value="1"/>
</dbReference>
<feature type="compositionally biased region" description="Polar residues" evidence="4">
    <location>
        <begin position="340"/>
        <end position="353"/>
    </location>
</feature>
<dbReference type="InterPro" id="IPR006664">
    <property type="entry name" value="OMP_bac"/>
</dbReference>
<sequence length="778" mass="83563">MYEAFFDLHEKPFSLLPDPGFLFLSHKHQEALTLLEYGLLNQAGFIVLTGEIGSGKTTLMRYLLDRLDTDVTVGLISNTHQSLGDLIHWICLAFDIRVSGGTKLDLHQAFVDFLIDRYANGKRVLLIVDEAQNLGVEKLEELRLLSNINSGKDLILQLMLLGQPQLRDLLRHSDLEQFVQRISASYHLGRLDAEETKNYIQHRIFIAGGRYPIFSNDACHAVQHYSGGIPRIINLICDTALVYAYGAGEKKITGTAIDEFIASHANHLLIPIDRDASEHPVPRQRLDDPDEDANEEDIDAGRKSAVLADAGTTAQGGEINPVSVSQTPASADVEAARHSPMQTDALSRLSSTEQPDRPLPTPLHPRASANEELLPSTASALQIPDVPAPTMQTGIAGAHGAGSSKPYPAETSAAKSPGGSPNRLFIVGEPPPSSLDKKRSRWPGVLAATAILLSIVAAAVWFGGSSVSEQVRTTIIEWLEPTQQPPDEAKVTTAPTTDQADPLTGSPVSPASDTPAVPAARPEQPSEPASSVERPPGSIDDSPDRLEGEARSAGSDSPAKDAENALPEAELPGEAVPASAAPIANDQPVNQSSDFEGTTTRPAVPATYPLPDQALDAAPESTAADTLQPGENENEQFASLERRFEQLSFETERNGDRLIANLGRSVQFADGSSELDAAARRNLRQVADALKDAGGIQIRVVGHTDSSGTESVNQWLSGRRAGVVAGYLADQGIPDERLDHEGRGHAEPKIDADQERIQGPWVNRRIELEVSAAPLDAE</sequence>
<comment type="caution">
    <text evidence="6">The sequence shown here is derived from an EMBL/GenBank/DDBJ whole genome shotgun (WGS) entry which is preliminary data.</text>
</comment>
<dbReference type="AlphaFoldDB" id="A0A495VHR6"/>
<comment type="subcellular location">
    <subcellularLocation>
        <location evidence="1">Membrane</location>
    </subcellularLocation>
</comment>
<dbReference type="Gene3D" id="3.40.50.300">
    <property type="entry name" value="P-loop containing nucleotide triphosphate hydrolases"/>
    <property type="match status" value="1"/>
</dbReference>
<proteinExistence type="predicted"/>
<dbReference type="SUPFAM" id="SSF103088">
    <property type="entry name" value="OmpA-like"/>
    <property type="match status" value="1"/>
</dbReference>
<feature type="domain" description="OmpA-like" evidence="5">
    <location>
        <begin position="655"/>
        <end position="774"/>
    </location>
</feature>
<dbReference type="PANTHER" id="PTHR35894:SF1">
    <property type="entry name" value="PHOSPHORIBULOKINASE _ URIDINE KINASE FAMILY"/>
    <property type="match status" value="1"/>
</dbReference>
<keyword evidence="2 3" id="KW-0472">Membrane</keyword>
<evidence type="ECO:0000256" key="2">
    <source>
        <dbReference type="ARBA" id="ARBA00023136"/>
    </source>
</evidence>
<feature type="compositionally biased region" description="Acidic residues" evidence="4">
    <location>
        <begin position="288"/>
        <end position="297"/>
    </location>
</feature>
<dbReference type="GO" id="GO:0016887">
    <property type="term" value="F:ATP hydrolysis activity"/>
    <property type="evidence" value="ECO:0007669"/>
    <property type="project" value="InterPro"/>
</dbReference>